<evidence type="ECO:0000313" key="3">
    <source>
        <dbReference type="EMBL" id="AEA23884.1"/>
    </source>
</evidence>
<dbReference type="RefSeq" id="WP_013673816.1">
    <property type="nucleotide sequence ID" value="NC_015312.1"/>
</dbReference>
<gene>
    <name evidence="3" type="ordered locus">Psed_1648</name>
</gene>
<feature type="region of interest" description="Disordered" evidence="1">
    <location>
        <begin position="20"/>
        <end position="76"/>
    </location>
</feature>
<feature type="domain" description="ARB-07466-like C-terminal" evidence="2">
    <location>
        <begin position="324"/>
        <end position="418"/>
    </location>
</feature>
<dbReference type="Proteomes" id="UP000007809">
    <property type="component" value="Chromosome"/>
</dbReference>
<dbReference type="AlphaFoldDB" id="F4CXZ9"/>
<protein>
    <recommendedName>
        <fullName evidence="2">ARB-07466-like C-terminal domain-containing protein</fullName>
    </recommendedName>
</protein>
<evidence type="ECO:0000313" key="4">
    <source>
        <dbReference type="Proteomes" id="UP000007809"/>
    </source>
</evidence>
<reference evidence="3 4" key="1">
    <citation type="journal article" date="2011" name="J. Bacteriol.">
        <title>Genome sequence of the 1,4-dioxane-degrading Pseudonocardia dioxanivorans strain CB1190.</title>
        <authorList>
            <person name="Sales C.M."/>
            <person name="Mahendra S."/>
            <person name="Grostern A."/>
            <person name="Parales R.E."/>
            <person name="Goodwin L.A."/>
            <person name="Woyke T."/>
            <person name="Nolan M."/>
            <person name="Lapidus A."/>
            <person name="Chertkov O."/>
            <person name="Ovchinnikova G."/>
            <person name="Sczyrba A."/>
            <person name="Alvarez-Cohen L."/>
        </authorList>
    </citation>
    <scope>NUCLEOTIDE SEQUENCE [LARGE SCALE GENOMIC DNA]</scope>
    <source>
        <strain evidence="4">ATCC 55486 / DSM 44775 / JCM 13855 / CB1190</strain>
    </source>
</reference>
<proteinExistence type="predicted"/>
<name>F4CXZ9_PSEUX</name>
<sequence length="437" mass="44303">MARHRSPEGRPARPELEAALAAARQRSGGATRPRHALTPETLARVTASGGPVAVADRPVTRSGAALIPAPRDSDDVAADTAVDIWAPEFWTPGVHTPPFGISTARETPDAIDAQDRDDDAPTSLFTAFDDRPDRDDDGDPADDTAWADRDSGPGVAGLGADGLRPTGLRRIPPRVRKVAAVVVAAGSALTLAGAVATLPQSPEDSAAALQLDDGAPGTTPAGTTTTGTTTTGTTTGTTAQEPPPAFDTTAVVTAVQQAQQHADAVAATQRADAERKAAEAAAKAKAAADAEAAAEAKAAADRKAAETQAAAARAGCGLSTSGLGGVKPWVANAAEFLGCLFGKPTMLGVGGRGNASDHPGGLAVDFMVSKSVGDRLAACALRNKDALGITYVIWQQRINYGSGWKGMEDRGSATANHMDHVHVSFAKSAPGGTPVAC</sequence>
<dbReference type="HOGENOM" id="CLU_626805_0_0_11"/>
<evidence type="ECO:0000259" key="2">
    <source>
        <dbReference type="Pfam" id="PF26571"/>
    </source>
</evidence>
<dbReference type="KEGG" id="pdx:Psed_1648"/>
<dbReference type="EMBL" id="CP002593">
    <property type="protein sequence ID" value="AEA23884.1"/>
    <property type="molecule type" value="Genomic_DNA"/>
</dbReference>
<keyword evidence="4" id="KW-1185">Reference proteome</keyword>
<dbReference type="STRING" id="675635.Psed_1648"/>
<feature type="compositionally biased region" description="Low complexity" evidence="1">
    <location>
        <begin position="214"/>
        <end position="239"/>
    </location>
</feature>
<dbReference type="eggNOG" id="COG1388">
    <property type="taxonomic scope" value="Bacteria"/>
</dbReference>
<organism evidence="3 4">
    <name type="scientific">Pseudonocardia dioxanivorans (strain ATCC 55486 / DSM 44775 / JCM 13855 / CB1190)</name>
    <dbReference type="NCBI Taxonomy" id="675635"/>
    <lineage>
        <taxon>Bacteria</taxon>
        <taxon>Bacillati</taxon>
        <taxon>Actinomycetota</taxon>
        <taxon>Actinomycetes</taxon>
        <taxon>Pseudonocardiales</taxon>
        <taxon>Pseudonocardiaceae</taxon>
        <taxon>Pseudonocardia</taxon>
    </lineage>
</organism>
<dbReference type="InterPro" id="IPR058593">
    <property type="entry name" value="ARB_07466-like_C"/>
</dbReference>
<feature type="region of interest" description="Disordered" evidence="1">
    <location>
        <begin position="92"/>
        <end position="168"/>
    </location>
</feature>
<dbReference type="Pfam" id="PF26571">
    <property type="entry name" value="VldE"/>
    <property type="match status" value="1"/>
</dbReference>
<feature type="region of interest" description="Disordered" evidence="1">
    <location>
        <begin position="210"/>
        <end position="245"/>
    </location>
</feature>
<evidence type="ECO:0000256" key="1">
    <source>
        <dbReference type="SAM" id="MobiDB-lite"/>
    </source>
</evidence>
<accession>F4CXZ9</accession>